<organism evidence="2 3">
    <name type="scientific">Acetobacter aceti</name>
    <dbReference type="NCBI Taxonomy" id="435"/>
    <lineage>
        <taxon>Bacteria</taxon>
        <taxon>Pseudomonadati</taxon>
        <taxon>Pseudomonadota</taxon>
        <taxon>Alphaproteobacteria</taxon>
        <taxon>Acetobacterales</taxon>
        <taxon>Acetobacteraceae</taxon>
        <taxon>Acetobacter</taxon>
        <taxon>Acetobacter subgen. Acetobacter</taxon>
    </lineage>
</organism>
<dbReference type="EMBL" id="CP014692">
    <property type="protein sequence ID" value="AQS86418.1"/>
    <property type="molecule type" value="Genomic_DNA"/>
</dbReference>
<dbReference type="AlphaFoldDB" id="A0A1U9KKZ1"/>
<accession>A0A1U9KKZ1</accession>
<name>A0A1U9KKZ1_ACEAC</name>
<feature type="compositionally biased region" description="Basic and acidic residues" evidence="1">
    <location>
        <begin position="1"/>
        <end position="20"/>
    </location>
</feature>
<dbReference type="KEGG" id="aace:A0U92_10420"/>
<proteinExistence type="predicted"/>
<reference evidence="2 3" key="1">
    <citation type="submission" date="2016-03" db="EMBL/GenBank/DDBJ databases">
        <title>Acetic acid bacteria sequencing.</title>
        <authorList>
            <person name="Brandt J."/>
            <person name="Jakob F."/>
            <person name="Vogel R.F."/>
        </authorList>
    </citation>
    <scope>NUCLEOTIDE SEQUENCE [LARGE SCALE GENOMIC DNA]</scope>
    <source>
        <strain evidence="2 3">TMW2.1153</strain>
    </source>
</reference>
<gene>
    <name evidence="2" type="ORF">A0U92_10420</name>
</gene>
<dbReference type="RefSeq" id="WP_077814385.1">
    <property type="nucleotide sequence ID" value="NZ_CP014692.1"/>
</dbReference>
<evidence type="ECO:0000313" key="2">
    <source>
        <dbReference type="EMBL" id="AQS86418.1"/>
    </source>
</evidence>
<evidence type="ECO:0000313" key="3">
    <source>
        <dbReference type="Proteomes" id="UP000188937"/>
    </source>
</evidence>
<evidence type="ECO:0000256" key="1">
    <source>
        <dbReference type="SAM" id="MobiDB-lite"/>
    </source>
</evidence>
<protein>
    <submittedName>
        <fullName evidence="2">Uncharacterized protein</fullName>
    </submittedName>
</protein>
<sequence>MNKDVPEDRTEQYSSREGETAGRMASRAPDEVLNGTFALPQVDAKVEAWLVEAAGREKWLTTDYPDRYLNLGYTITPLVQEGEVPRVAMQAVAEVRRSMLARHASDLTLLATIVERLKEVVREGYDYDDAKIRGDLVKWGLIEPRSRTGALIDTEKGARLTSVLELQWFLRKVQWGTE</sequence>
<dbReference type="OrthoDB" id="7225371at2"/>
<keyword evidence="3" id="KW-1185">Reference proteome</keyword>
<dbReference type="Proteomes" id="UP000188937">
    <property type="component" value="Chromosome"/>
</dbReference>
<feature type="region of interest" description="Disordered" evidence="1">
    <location>
        <begin position="1"/>
        <end position="27"/>
    </location>
</feature>